<reference evidence="11 12" key="1">
    <citation type="submission" date="2018-01" db="EMBL/GenBank/DDBJ databases">
        <title>Metagenomic assembled genomes from two thermal pools in the Uzon Caldera, Kamchatka, Russia.</title>
        <authorList>
            <person name="Wilkins L."/>
            <person name="Ettinger C."/>
        </authorList>
    </citation>
    <scope>NUCLEOTIDE SEQUENCE [LARGE SCALE GENOMIC DNA]</scope>
    <source>
        <strain evidence="11">ZAV-05</strain>
    </source>
</reference>
<comment type="similarity">
    <text evidence="3 9">Belongs to the D-isomer specific 2-hydroxyacid dehydrogenase family.</text>
</comment>
<evidence type="ECO:0000256" key="3">
    <source>
        <dbReference type="ARBA" id="ARBA00005854"/>
    </source>
</evidence>
<keyword evidence="9" id="KW-0718">Serine biosynthesis</keyword>
<comment type="catalytic activity">
    <reaction evidence="8 9">
        <text>(2R)-3-phosphoglycerate + NAD(+) = 3-phosphooxypyruvate + NADH + H(+)</text>
        <dbReference type="Rhea" id="RHEA:12641"/>
        <dbReference type="ChEBI" id="CHEBI:15378"/>
        <dbReference type="ChEBI" id="CHEBI:18110"/>
        <dbReference type="ChEBI" id="CHEBI:57540"/>
        <dbReference type="ChEBI" id="CHEBI:57945"/>
        <dbReference type="ChEBI" id="CHEBI:58272"/>
        <dbReference type="EC" id="1.1.1.95"/>
    </reaction>
</comment>
<dbReference type="CDD" id="cd12173">
    <property type="entry name" value="PGDH_4"/>
    <property type="match status" value="1"/>
</dbReference>
<keyword evidence="9" id="KW-0028">Amino-acid biosynthesis</keyword>
<dbReference type="NCBIfam" id="TIGR01327">
    <property type="entry name" value="PGDH"/>
    <property type="match status" value="1"/>
</dbReference>
<dbReference type="InterPro" id="IPR029753">
    <property type="entry name" value="D-isomer_DH_CS"/>
</dbReference>
<dbReference type="Gene3D" id="3.30.1330.90">
    <property type="entry name" value="D-3-phosphoglycerate dehydrogenase, domain 3"/>
    <property type="match status" value="1"/>
</dbReference>
<feature type="domain" description="ACT" evidence="10">
    <location>
        <begin position="469"/>
        <end position="540"/>
    </location>
</feature>
<sequence>MSKFKILITDHIAEEGLAILKADPNVEVTVKPGIKNNELKPIIGEYDAVITRSGTTVTADLIENPGRLKIIGRAGVGLDNVDIEAASRKGIIVMNAPTGNTLAATELTMAMMLSAARKVPLANQSLKAGEWDRKRFMGIQLYNKVLGIVGLGRIGSNVAIRAKSFGMKVIAYDPYIKKSKAESLGVKLYDNLDQLIKEVDVITFHTPLTKETHNMIRKEHIEKMKDGVIIINCARGGIVNENDLYEAVKSGKVFAAGVDVFEEEPPVNNKLLTLDNVFVTPHIGANTHEGQKGVAVIIAENVLNALYGKSYINAVNIPFMKSQLSEELQRYFELTEQMAKLAAQIIKGRVEAFNVTLVGKRFEEDICERTFDTPFSYQPFTIAGIKGLLEVSLKETVSYISASYLAKDRNIEVLEQKLDVYDKFNDLVVLKIKTDVEEKVFGGTVFNDNIGRVIFIDNFYFDVVPKGIFLYFNNYDRPGVIGKVGTILGNHNINIAGFELSRQKQGQAIAFVSVDNPIGNEILKEILKIDGMIDAKVLEL</sequence>
<dbReference type="PROSITE" id="PS51671">
    <property type="entry name" value="ACT"/>
    <property type="match status" value="1"/>
</dbReference>
<evidence type="ECO:0000313" key="12">
    <source>
        <dbReference type="Proteomes" id="UP000242881"/>
    </source>
</evidence>
<accession>A0A2J6WRP6</accession>
<evidence type="ECO:0000256" key="9">
    <source>
        <dbReference type="RuleBase" id="RU363003"/>
    </source>
</evidence>
<evidence type="ECO:0000256" key="6">
    <source>
        <dbReference type="ARBA" id="ARBA00023027"/>
    </source>
</evidence>
<dbReference type="InterPro" id="IPR036291">
    <property type="entry name" value="NAD(P)-bd_dom_sf"/>
</dbReference>
<dbReference type="Pfam" id="PF01842">
    <property type="entry name" value="ACT"/>
    <property type="match status" value="1"/>
</dbReference>
<evidence type="ECO:0000256" key="8">
    <source>
        <dbReference type="ARBA" id="ARBA00048731"/>
    </source>
</evidence>
<protein>
    <recommendedName>
        <fullName evidence="4 9">D-3-phosphoglycerate dehydrogenase</fullName>
        <ecNumber evidence="9">1.1.1.95</ecNumber>
    </recommendedName>
</protein>
<dbReference type="PROSITE" id="PS00065">
    <property type="entry name" value="D_2_HYDROXYACID_DH_1"/>
    <property type="match status" value="1"/>
</dbReference>
<comment type="catalytic activity">
    <reaction evidence="7">
        <text>(R)-2-hydroxyglutarate + NAD(+) = 2-oxoglutarate + NADH + H(+)</text>
        <dbReference type="Rhea" id="RHEA:49612"/>
        <dbReference type="ChEBI" id="CHEBI:15378"/>
        <dbReference type="ChEBI" id="CHEBI:15801"/>
        <dbReference type="ChEBI" id="CHEBI:16810"/>
        <dbReference type="ChEBI" id="CHEBI:57540"/>
        <dbReference type="ChEBI" id="CHEBI:57945"/>
        <dbReference type="EC" id="1.1.1.399"/>
    </reaction>
</comment>
<evidence type="ECO:0000256" key="2">
    <source>
        <dbReference type="ARBA" id="ARBA00005216"/>
    </source>
</evidence>
<proteinExistence type="inferred from homology"/>
<dbReference type="PANTHER" id="PTHR42938">
    <property type="entry name" value="FORMATE DEHYDROGENASE 1"/>
    <property type="match status" value="1"/>
</dbReference>
<dbReference type="SUPFAM" id="SSF55021">
    <property type="entry name" value="ACT-like"/>
    <property type="match status" value="1"/>
</dbReference>
<dbReference type="UniPathway" id="UPA00135">
    <property type="reaction ID" value="UER00196"/>
</dbReference>
<dbReference type="InterPro" id="IPR006140">
    <property type="entry name" value="D-isomer_DH_NAD-bd"/>
</dbReference>
<dbReference type="SUPFAM" id="SSF52283">
    <property type="entry name" value="Formate/glycerate dehydrogenase catalytic domain-like"/>
    <property type="match status" value="1"/>
</dbReference>
<dbReference type="Gene3D" id="3.40.50.720">
    <property type="entry name" value="NAD(P)-binding Rossmann-like Domain"/>
    <property type="match status" value="2"/>
</dbReference>
<dbReference type="AlphaFoldDB" id="A0A2J6WRP6"/>
<dbReference type="Pfam" id="PF00389">
    <property type="entry name" value="2-Hacid_dh"/>
    <property type="match status" value="1"/>
</dbReference>
<organism evidence="11 12">
    <name type="scientific">Calditerrivibrio nitroreducens</name>
    <dbReference type="NCBI Taxonomy" id="477976"/>
    <lineage>
        <taxon>Bacteria</taxon>
        <taxon>Pseudomonadati</taxon>
        <taxon>Deferribacterota</taxon>
        <taxon>Deferribacteres</taxon>
        <taxon>Deferribacterales</taxon>
        <taxon>Calditerrivibrionaceae</taxon>
    </lineage>
</organism>
<dbReference type="Pfam" id="PF19304">
    <property type="entry name" value="PGDH_inter"/>
    <property type="match status" value="1"/>
</dbReference>
<dbReference type="GO" id="GO:0006564">
    <property type="term" value="P:L-serine biosynthetic process"/>
    <property type="evidence" value="ECO:0007669"/>
    <property type="project" value="UniProtKB-UniRule"/>
</dbReference>
<keyword evidence="5 9" id="KW-0560">Oxidoreductase</keyword>
<evidence type="ECO:0000256" key="7">
    <source>
        <dbReference type="ARBA" id="ARBA00048126"/>
    </source>
</evidence>
<dbReference type="InterPro" id="IPR002912">
    <property type="entry name" value="ACT_dom"/>
</dbReference>
<dbReference type="InterPro" id="IPR029009">
    <property type="entry name" value="ASB_dom_sf"/>
</dbReference>
<dbReference type="Proteomes" id="UP000242881">
    <property type="component" value="Unassembled WGS sequence"/>
</dbReference>
<comment type="caution">
    <text evidence="11">The sequence shown here is derived from an EMBL/GenBank/DDBJ whole genome shotgun (WGS) entry which is preliminary data.</text>
</comment>
<keyword evidence="6 9" id="KW-0520">NAD</keyword>
<name>A0A2J6WRP6_9BACT</name>
<comment type="pathway">
    <text evidence="2 9">Amino-acid biosynthesis; L-serine biosynthesis; L-serine from 3-phospho-D-glycerate: step 1/3.</text>
</comment>
<gene>
    <name evidence="11" type="ORF">C0187_00675</name>
</gene>
<comment type="function">
    <text evidence="1">Catalyzes the reversible oxidation of 3-phospho-D-glycerate to 3-phosphonooxypyruvate, the first step of the phosphorylated L-serine biosynthesis pathway. Also catalyzes the reversible oxidation of 2-hydroxyglutarate to 2-oxoglutarate.</text>
</comment>
<dbReference type="PROSITE" id="PS00671">
    <property type="entry name" value="D_2_HYDROXYACID_DH_3"/>
    <property type="match status" value="1"/>
</dbReference>
<dbReference type="SUPFAM" id="SSF143548">
    <property type="entry name" value="Serine metabolism enzymes domain"/>
    <property type="match status" value="1"/>
</dbReference>
<dbReference type="FunFam" id="3.40.50.720:FF:000021">
    <property type="entry name" value="D-3-phosphoglycerate dehydrogenase"/>
    <property type="match status" value="1"/>
</dbReference>
<dbReference type="GO" id="GO:0004617">
    <property type="term" value="F:phosphoglycerate dehydrogenase activity"/>
    <property type="evidence" value="ECO:0007669"/>
    <property type="project" value="UniProtKB-UniRule"/>
</dbReference>
<dbReference type="InterPro" id="IPR029752">
    <property type="entry name" value="D-isomer_DH_CS1"/>
</dbReference>
<dbReference type="InterPro" id="IPR045626">
    <property type="entry name" value="PGDH_ASB_dom"/>
</dbReference>
<evidence type="ECO:0000256" key="1">
    <source>
        <dbReference type="ARBA" id="ARBA00003800"/>
    </source>
</evidence>
<dbReference type="CDD" id="cd04902">
    <property type="entry name" value="ACT_3PGDH-xct"/>
    <property type="match status" value="1"/>
</dbReference>
<evidence type="ECO:0000259" key="10">
    <source>
        <dbReference type="PROSITE" id="PS51671"/>
    </source>
</evidence>
<dbReference type="Gene3D" id="3.30.70.260">
    <property type="match status" value="1"/>
</dbReference>
<dbReference type="GO" id="GO:0051287">
    <property type="term" value="F:NAD binding"/>
    <property type="evidence" value="ECO:0007669"/>
    <property type="project" value="UniProtKB-UniRule"/>
</dbReference>
<dbReference type="InterPro" id="IPR006236">
    <property type="entry name" value="PGDH"/>
</dbReference>
<dbReference type="EMBL" id="PNIN01000012">
    <property type="protein sequence ID" value="PMP72919.1"/>
    <property type="molecule type" value="Genomic_DNA"/>
</dbReference>
<evidence type="ECO:0000313" key="11">
    <source>
        <dbReference type="EMBL" id="PMP72919.1"/>
    </source>
</evidence>
<dbReference type="SUPFAM" id="SSF51735">
    <property type="entry name" value="NAD(P)-binding Rossmann-fold domains"/>
    <property type="match status" value="1"/>
</dbReference>
<evidence type="ECO:0000256" key="4">
    <source>
        <dbReference type="ARBA" id="ARBA00021582"/>
    </source>
</evidence>
<dbReference type="EC" id="1.1.1.95" evidence="9"/>
<evidence type="ECO:0000256" key="5">
    <source>
        <dbReference type="ARBA" id="ARBA00023002"/>
    </source>
</evidence>
<dbReference type="Pfam" id="PF02826">
    <property type="entry name" value="2-Hacid_dh_C"/>
    <property type="match status" value="1"/>
</dbReference>
<dbReference type="InterPro" id="IPR045865">
    <property type="entry name" value="ACT-like_dom_sf"/>
</dbReference>
<dbReference type="PANTHER" id="PTHR42938:SF47">
    <property type="entry name" value="HYDROXYPYRUVATE REDUCTASE"/>
    <property type="match status" value="1"/>
</dbReference>
<dbReference type="InterPro" id="IPR006139">
    <property type="entry name" value="D-isomer_2_OHA_DH_cat_dom"/>
</dbReference>